<dbReference type="Gene3D" id="2.60.120.200">
    <property type="match status" value="1"/>
</dbReference>
<proteinExistence type="inferred from homology"/>
<dbReference type="PANTHER" id="PTHR27007">
    <property type="match status" value="1"/>
</dbReference>
<evidence type="ECO:0000259" key="21">
    <source>
        <dbReference type="PROSITE" id="PS50011"/>
    </source>
</evidence>
<evidence type="ECO:0000256" key="2">
    <source>
        <dbReference type="ARBA" id="ARBA00007606"/>
    </source>
</evidence>
<evidence type="ECO:0000313" key="22">
    <source>
        <dbReference type="EMBL" id="KAF7819827.1"/>
    </source>
</evidence>
<dbReference type="GO" id="GO:0002229">
    <property type="term" value="P:defense response to oomycetes"/>
    <property type="evidence" value="ECO:0007669"/>
    <property type="project" value="UniProtKB-ARBA"/>
</dbReference>
<dbReference type="InterPro" id="IPR050528">
    <property type="entry name" value="L-type_Lectin-RKs"/>
</dbReference>
<feature type="domain" description="Protein kinase" evidence="21">
    <location>
        <begin position="249"/>
        <end position="533"/>
    </location>
</feature>
<evidence type="ECO:0000256" key="6">
    <source>
        <dbReference type="ARBA" id="ARBA00022475"/>
    </source>
</evidence>
<protein>
    <recommendedName>
        <fullName evidence="5">non-specific serine/threonine protein kinase</fullName>
        <ecNumber evidence="5">2.7.11.1</ecNumber>
    </recommendedName>
</protein>
<dbReference type="PROSITE" id="PS00107">
    <property type="entry name" value="PROTEIN_KINASE_ATP"/>
    <property type="match status" value="1"/>
</dbReference>
<dbReference type="Proteomes" id="UP000634136">
    <property type="component" value="Unassembled WGS sequence"/>
</dbReference>
<keyword evidence="18" id="KW-0325">Glycoprotein</keyword>
<dbReference type="InterPro" id="IPR000719">
    <property type="entry name" value="Prot_kinase_dom"/>
</dbReference>
<dbReference type="FunFam" id="3.30.200.20:FF:000810">
    <property type="entry name" value="L-type lectin-domain containing receptor kinase S.6"/>
    <property type="match status" value="1"/>
</dbReference>
<keyword evidence="11 22" id="KW-0430">Lectin</keyword>
<dbReference type="GO" id="GO:0005524">
    <property type="term" value="F:ATP binding"/>
    <property type="evidence" value="ECO:0007669"/>
    <property type="project" value="UniProtKB-UniRule"/>
</dbReference>
<dbReference type="EC" id="2.7.11.1" evidence="5"/>
<comment type="subcellular location">
    <subcellularLocation>
        <location evidence="1">Cell membrane</location>
        <topology evidence="1">Single-pass type I membrane protein</topology>
    </subcellularLocation>
</comment>
<comment type="caution">
    <text evidence="22">The sequence shown here is derived from an EMBL/GenBank/DDBJ whole genome shotgun (WGS) entry which is preliminary data.</text>
</comment>
<dbReference type="InterPro" id="IPR013320">
    <property type="entry name" value="ConA-like_dom_sf"/>
</dbReference>
<keyword evidence="23" id="KW-1185">Reference proteome</keyword>
<evidence type="ECO:0000256" key="7">
    <source>
        <dbReference type="ARBA" id="ARBA00022527"/>
    </source>
</evidence>
<dbReference type="SUPFAM" id="SSF56112">
    <property type="entry name" value="Protein kinase-like (PK-like)"/>
    <property type="match status" value="1"/>
</dbReference>
<keyword evidence="13 22" id="KW-0418">Kinase</keyword>
<gene>
    <name evidence="22" type="ORF">G2W53_025282</name>
</gene>
<keyword evidence="9 20" id="KW-0812">Transmembrane</keyword>
<evidence type="ECO:0000256" key="19">
    <source>
        <dbReference type="PROSITE-ProRule" id="PRU10141"/>
    </source>
</evidence>
<dbReference type="GO" id="GO:0004674">
    <property type="term" value="F:protein serine/threonine kinase activity"/>
    <property type="evidence" value="ECO:0007669"/>
    <property type="project" value="UniProtKB-KW"/>
</dbReference>
<dbReference type="PROSITE" id="PS00108">
    <property type="entry name" value="PROTEIN_KINASE_ST"/>
    <property type="match status" value="1"/>
</dbReference>
<keyword evidence="12 19" id="KW-0547">Nucleotide-binding</keyword>
<dbReference type="Gene3D" id="3.30.200.20">
    <property type="entry name" value="Phosphorylase Kinase, domain 1"/>
    <property type="match status" value="1"/>
</dbReference>
<evidence type="ECO:0000256" key="14">
    <source>
        <dbReference type="ARBA" id="ARBA00022840"/>
    </source>
</evidence>
<evidence type="ECO:0000256" key="20">
    <source>
        <dbReference type="SAM" id="Phobius"/>
    </source>
</evidence>
<keyword evidence="10" id="KW-0732">Signal</keyword>
<keyword evidence="8" id="KW-0808">Transferase</keyword>
<dbReference type="GO" id="GO:0030246">
    <property type="term" value="F:carbohydrate binding"/>
    <property type="evidence" value="ECO:0007669"/>
    <property type="project" value="UniProtKB-KW"/>
</dbReference>
<dbReference type="PROSITE" id="PS50011">
    <property type="entry name" value="PROTEIN_KINASE_DOM"/>
    <property type="match status" value="1"/>
</dbReference>
<keyword evidence="15 20" id="KW-1133">Transmembrane helix</keyword>
<comment type="similarity">
    <text evidence="4">In the C-terminal section; belongs to the protein kinase superfamily. Ser/Thr protein kinase family.</text>
</comment>
<feature type="binding site" evidence="19">
    <location>
        <position position="278"/>
    </location>
    <ligand>
        <name>ATP</name>
        <dbReference type="ChEBI" id="CHEBI:30616"/>
    </ligand>
</feature>
<name>A0A834TEY3_9FABA</name>
<comment type="similarity">
    <text evidence="2">Belongs to the leguminous lectin family.</text>
</comment>
<dbReference type="EMBL" id="JAAIUW010000008">
    <property type="protein sequence ID" value="KAF7819827.1"/>
    <property type="molecule type" value="Genomic_DNA"/>
</dbReference>
<evidence type="ECO:0000256" key="11">
    <source>
        <dbReference type="ARBA" id="ARBA00022734"/>
    </source>
</evidence>
<evidence type="ECO:0000256" key="10">
    <source>
        <dbReference type="ARBA" id="ARBA00022729"/>
    </source>
</evidence>
<evidence type="ECO:0000313" key="23">
    <source>
        <dbReference type="Proteomes" id="UP000634136"/>
    </source>
</evidence>
<keyword evidence="17 22" id="KW-0675">Receptor</keyword>
<evidence type="ECO:0000256" key="18">
    <source>
        <dbReference type="ARBA" id="ARBA00023180"/>
    </source>
</evidence>
<dbReference type="OrthoDB" id="1856421at2759"/>
<keyword evidence="16 20" id="KW-0472">Membrane</keyword>
<dbReference type="SMART" id="SM00220">
    <property type="entry name" value="S_TKc"/>
    <property type="match status" value="1"/>
</dbReference>
<sequence>MGLPPPPPPINQQDSYFAVEFDTHFDPSLGDINGNHIGIDVDSVVSVASVDAISKGINLKSGRKISVWVEYRDAVKIARVWVGHSSAKPSNPILIAQIDLSQKLKEFMHVGFSASNGKGSSIHIVHHWQFKTFGSHVDMDTDQEEEGDCFFCCDQLDQNSTSPAPYIDYDDESENETHYNRRRRKIEEAALGLGGISAILVSALVISIFLTKRSKKGTSTSTINNYQFQTPKLPSRLSLSEIKSATMGFNRDRLVGEGGSAKVYKGSLPHGGGDVAVKRFSRVNCNFPNPFTTEFATMVGCLRHKNLVQLQGWCCEGSELVLVYEYLPNGSLNKILHKNYNSSLILSWKQRVNIVLGVASALTYLHEECERQIIHRDVKTCNILLDSDFNPKLGDFGLAEVYEHSSNSNNTTRREATLPAGTMGYLAPEYVYSGVPTVKTDVYSFGVVVLEVATGRRPVEDDGTVIVDYVWRMWERRKLIDARDGRLMGKFDGVEMERMLMVGLACVHPDYESRPRVRDVGRILKGEAPLPWLPPSKPRVRIRPVLPSDNEETLDVVGIGIGIGSRPSTDDAQYLTPRSQFGSKRRWRSIVVDFEFTQRAVLMFPNDT</sequence>
<dbReference type="Pfam" id="PF00139">
    <property type="entry name" value="Lectin_legB"/>
    <property type="match status" value="1"/>
</dbReference>
<dbReference type="InterPro" id="IPR011009">
    <property type="entry name" value="Kinase-like_dom_sf"/>
</dbReference>
<evidence type="ECO:0000256" key="9">
    <source>
        <dbReference type="ARBA" id="ARBA00022692"/>
    </source>
</evidence>
<keyword evidence="6" id="KW-1003">Cell membrane</keyword>
<evidence type="ECO:0000256" key="13">
    <source>
        <dbReference type="ARBA" id="ARBA00022777"/>
    </source>
</evidence>
<evidence type="ECO:0000256" key="17">
    <source>
        <dbReference type="ARBA" id="ARBA00023170"/>
    </source>
</evidence>
<evidence type="ECO:0000256" key="16">
    <source>
        <dbReference type="ARBA" id="ARBA00023136"/>
    </source>
</evidence>
<dbReference type="Pfam" id="PF00069">
    <property type="entry name" value="Pkinase"/>
    <property type="match status" value="1"/>
</dbReference>
<evidence type="ECO:0000256" key="1">
    <source>
        <dbReference type="ARBA" id="ARBA00004251"/>
    </source>
</evidence>
<evidence type="ECO:0000256" key="15">
    <source>
        <dbReference type="ARBA" id="ARBA00022989"/>
    </source>
</evidence>
<dbReference type="InterPro" id="IPR001220">
    <property type="entry name" value="Legume_lectin_dom"/>
</dbReference>
<dbReference type="InterPro" id="IPR017441">
    <property type="entry name" value="Protein_kinase_ATP_BS"/>
</dbReference>
<dbReference type="SUPFAM" id="SSF49899">
    <property type="entry name" value="Concanavalin A-like lectins/glucanases"/>
    <property type="match status" value="1"/>
</dbReference>
<evidence type="ECO:0000256" key="4">
    <source>
        <dbReference type="ARBA" id="ARBA00010217"/>
    </source>
</evidence>
<keyword evidence="7" id="KW-0723">Serine/threonine-protein kinase</keyword>
<accession>A0A834TEY3</accession>
<dbReference type="FunFam" id="1.10.510.10:FF:000342">
    <property type="entry name" value="L-type lectin-domain containing receptor kinase VIII.1"/>
    <property type="match status" value="1"/>
</dbReference>
<evidence type="ECO:0000256" key="8">
    <source>
        <dbReference type="ARBA" id="ARBA00022679"/>
    </source>
</evidence>
<dbReference type="AlphaFoldDB" id="A0A834TEY3"/>
<evidence type="ECO:0000256" key="12">
    <source>
        <dbReference type="ARBA" id="ARBA00022741"/>
    </source>
</evidence>
<dbReference type="CDD" id="cd14066">
    <property type="entry name" value="STKc_IRAK"/>
    <property type="match status" value="1"/>
</dbReference>
<comment type="similarity">
    <text evidence="3">In the N-terminal section; belongs to the leguminous lectin family.</text>
</comment>
<dbReference type="InterPro" id="IPR008271">
    <property type="entry name" value="Ser/Thr_kinase_AS"/>
</dbReference>
<keyword evidence="14 19" id="KW-0067">ATP-binding</keyword>
<dbReference type="Gene3D" id="1.10.510.10">
    <property type="entry name" value="Transferase(Phosphotransferase) domain 1"/>
    <property type="match status" value="1"/>
</dbReference>
<evidence type="ECO:0000256" key="3">
    <source>
        <dbReference type="ARBA" id="ARBA00008536"/>
    </source>
</evidence>
<organism evidence="22 23">
    <name type="scientific">Senna tora</name>
    <dbReference type="NCBI Taxonomy" id="362788"/>
    <lineage>
        <taxon>Eukaryota</taxon>
        <taxon>Viridiplantae</taxon>
        <taxon>Streptophyta</taxon>
        <taxon>Embryophyta</taxon>
        <taxon>Tracheophyta</taxon>
        <taxon>Spermatophyta</taxon>
        <taxon>Magnoliopsida</taxon>
        <taxon>eudicotyledons</taxon>
        <taxon>Gunneridae</taxon>
        <taxon>Pentapetalae</taxon>
        <taxon>rosids</taxon>
        <taxon>fabids</taxon>
        <taxon>Fabales</taxon>
        <taxon>Fabaceae</taxon>
        <taxon>Caesalpinioideae</taxon>
        <taxon>Cassia clade</taxon>
        <taxon>Senna</taxon>
    </lineage>
</organism>
<reference evidence="22" key="1">
    <citation type="submission" date="2020-09" db="EMBL/GenBank/DDBJ databases">
        <title>Genome-Enabled Discovery of Anthraquinone Biosynthesis in Senna tora.</title>
        <authorList>
            <person name="Kang S.-H."/>
            <person name="Pandey R.P."/>
            <person name="Lee C.-M."/>
            <person name="Sim J.-S."/>
            <person name="Jeong J.-T."/>
            <person name="Choi B.-S."/>
            <person name="Jung M."/>
            <person name="Ginzburg D."/>
            <person name="Zhao K."/>
            <person name="Won S.Y."/>
            <person name="Oh T.-J."/>
            <person name="Yu Y."/>
            <person name="Kim N.-H."/>
            <person name="Lee O.R."/>
            <person name="Lee T.-H."/>
            <person name="Bashyal P."/>
            <person name="Kim T.-S."/>
            <person name="Lee W.-H."/>
            <person name="Kawkins C."/>
            <person name="Kim C.-K."/>
            <person name="Kim J.S."/>
            <person name="Ahn B.O."/>
            <person name="Rhee S.Y."/>
            <person name="Sohng J.K."/>
        </authorList>
    </citation>
    <scope>NUCLEOTIDE SEQUENCE</scope>
    <source>
        <tissue evidence="22">Leaf</tissue>
    </source>
</reference>
<dbReference type="GO" id="GO:0005886">
    <property type="term" value="C:plasma membrane"/>
    <property type="evidence" value="ECO:0007669"/>
    <property type="project" value="UniProtKB-SubCell"/>
</dbReference>
<evidence type="ECO:0000256" key="5">
    <source>
        <dbReference type="ARBA" id="ARBA00012513"/>
    </source>
</evidence>
<feature type="transmembrane region" description="Helical" evidence="20">
    <location>
        <begin position="189"/>
        <end position="210"/>
    </location>
</feature>